<dbReference type="PANTHER" id="PTHR35580">
    <property type="entry name" value="CELL SURFACE GLYCOPROTEIN (S-LAYER PROTEIN)-LIKE PROTEIN"/>
    <property type="match status" value="1"/>
</dbReference>
<dbReference type="InterPro" id="IPR057708">
    <property type="entry name" value="DUF7948"/>
</dbReference>
<feature type="domain" description="PKD" evidence="2">
    <location>
        <begin position="789"/>
        <end position="826"/>
    </location>
</feature>
<dbReference type="AlphaFoldDB" id="A0A1T5K3X8"/>
<dbReference type="OrthoDB" id="1652165at2"/>
<keyword evidence="1" id="KW-0732">Signal</keyword>
<keyword evidence="4" id="KW-1185">Reference proteome</keyword>
<dbReference type="Pfam" id="PF25778">
    <property type="entry name" value="DUF7948"/>
    <property type="match status" value="1"/>
</dbReference>
<feature type="signal peptide" evidence="1">
    <location>
        <begin position="1"/>
        <end position="17"/>
    </location>
</feature>
<dbReference type="RefSeq" id="WP_079686306.1">
    <property type="nucleotide sequence ID" value="NZ_FUZU01000001.1"/>
</dbReference>
<dbReference type="CDD" id="cd00146">
    <property type="entry name" value="PKD"/>
    <property type="match status" value="1"/>
</dbReference>
<sequence length="1098" mass="120061">MRVLLAWLLFTARLAMATDPAPPVKFIENKNQWPSSIQFATRVQGVNMQVEPGRFVYYFLDEQKIQQIHERSHHANDKNEADILDDQIEGYAVHVNFAGANRSGTPLPFGKSSEYYNYFIGSDSCRWASRAYAYQGFIYPSLYTGIDLKVYSSGEHVKYDLIVAPNADPAQIVVEYSGAASLQLRQGDLHVSTPLADIIEKKPVAWQFIEGRKVLVECEYQLVNNILSFHFPAGYDPCYELTIDPLLIFSTYSGSAADNWGSTATPGEKGNLYSAGVTNHYVQAVYSGVYPATAGAFQTSYGGLYDIGILKYDSAGSKMLYASYLGGSQSESPHSLVMNANEELIVMGTTSSSNFPTTATAFDRSYNGGDEVSHVVTYTNGSDIVISRISKDGSTLLASTYIGGTKNDGLNPDGSALTKNYGDELRGDVITDVQGNIYVSSVTLSDNFPEALSKDNTYNGGLTDAIVFKMDANLSQLMFSLYLGGSGSDASHTLKLDANNDIFVAGGTTSSDFPVTALPYQKTLAGDADGWIAKVSNTGNDIYYATYTGTSSFDQIYFLDMNEAGEIYVYGQTSGKMPITPSNVYRNANSGQFIQKFDNTLRALKFSTVFGSGRGTPDISPTAFLVNECNNLYMSGWGGDLNSNNWPGSGTSGMRVSADALQSQTSGNDFYFIVLTDDATQFLYGTFLGGGQSQTHVDGGTSRFDKNGIVYHAVCSGCRGPFSDFPTTPGAWSRTNRSRNCNNLAFKFDLSSLKARLQTNSVTLDMPGLNKVCMPDKIVFQNFSTGGETFEWRLGDGTVITKTDKSMIIHQYKDIGRYTVWLKAIDPGTCKVKDSVSTIVDIFNAEATIQGDDELCLGKEYRLKASGGAIYSWTSADGLFKSNAANPVVKPTDTTTYYITVTEASGCIHRDTIQLSVIPVVTPEFEMQRQENCFTLPAIHVRSLTDSLEVTDRIFFDFGDGTTSDEPETDHEYKDDGTYPVKLVAVRTIGNSVCITENIQPIPVYTLKIPNVITPGNGDDLNQALFVQYGKVKGETPSNFGFTTALVVYNRWGKKVYEAADYKNDWTAEGLASGVYFFEVTVQNHATCKSWVQVIKGD</sequence>
<name>A0A1T5K3X8_9BACT</name>
<feature type="domain" description="PKD" evidence="2">
    <location>
        <begin position="956"/>
        <end position="999"/>
    </location>
</feature>
<dbReference type="STRING" id="688867.SAMN05660236_1791"/>
<proteinExistence type="predicted"/>
<dbReference type="Proteomes" id="UP000190961">
    <property type="component" value="Unassembled WGS sequence"/>
</dbReference>
<evidence type="ECO:0000313" key="4">
    <source>
        <dbReference type="Proteomes" id="UP000190961"/>
    </source>
</evidence>
<accession>A0A1T5K3X8</accession>
<protein>
    <submittedName>
        <fullName evidence="3">C-terminal domain of CHU protein family protein</fullName>
    </submittedName>
</protein>
<evidence type="ECO:0000259" key="2">
    <source>
        <dbReference type="PROSITE" id="PS50093"/>
    </source>
</evidence>
<dbReference type="Pfam" id="PF13585">
    <property type="entry name" value="CHU_C"/>
    <property type="match status" value="1"/>
</dbReference>
<gene>
    <name evidence="3" type="ORF">SAMN05660236_1791</name>
</gene>
<dbReference type="InterPro" id="IPR013783">
    <property type="entry name" value="Ig-like_fold"/>
</dbReference>
<dbReference type="EMBL" id="FUZU01000001">
    <property type="protein sequence ID" value="SKC58353.1"/>
    <property type="molecule type" value="Genomic_DNA"/>
</dbReference>
<dbReference type="Gene3D" id="2.60.40.10">
    <property type="entry name" value="Immunoglobulins"/>
    <property type="match status" value="2"/>
</dbReference>
<dbReference type="PROSITE" id="PS50093">
    <property type="entry name" value="PKD"/>
    <property type="match status" value="2"/>
</dbReference>
<evidence type="ECO:0000313" key="3">
    <source>
        <dbReference type="EMBL" id="SKC58353.1"/>
    </source>
</evidence>
<dbReference type="InterPro" id="IPR035986">
    <property type="entry name" value="PKD_dom_sf"/>
</dbReference>
<dbReference type="Pfam" id="PF18911">
    <property type="entry name" value="PKD_4"/>
    <property type="match status" value="1"/>
</dbReference>
<organism evidence="3 4">
    <name type="scientific">Ohtaekwangia koreensis</name>
    <dbReference type="NCBI Taxonomy" id="688867"/>
    <lineage>
        <taxon>Bacteria</taxon>
        <taxon>Pseudomonadati</taxon>
        <taxon>Bacteroidota</taxon>
        <taxon>Cytophagia</taxon>
        <taxon>Cytophagales</taxon>
        <taxon>Fulvivirgaceae</taxon>
        <taxon>Ohtaekwangia</taxon>
    </lineage>
</organism>
<dbReference type="PANTHER" id="PTHR35580:SF1">
    <property type="entry name" value="PHYTASE-LIKE DOMAIN-CONTAINING PROTEIN"/>
    <property type="match status" value="1"/>
</dbReference>
<dbReference type="InterPro" id="IPR000601">
    <property type="entry name" value="PKD_dom"/>
</dbReference>
<dbReference type="SUPFAM" id="SSF49299">
    <property type="entry name" value="PKD domain"/>
    <property type="match status" value="2"/>
</dbReference>
<reference evidence="3 4" key="1">
    <citation type="submission" date="2017-02" db="EMBL/GenBank/DDBJ databases">
        <authorList>
            <person name="Peterson S.W."/>
        </authorList>
    </citation>
    <scope>NUCLEOTIDE SEQUENCE [LARGE SCALE GENOMIC DNA]</scope>
    <source>
        <strain evidence="3 4">DSM 25262</strain>
    </source>
</reference>
<dbReference type="InterPro" id="IPR052918">
    <property type="entry name" value="Motility_Chemotaxis_Reg"/>
</dbReference>
<evidence type="ECO:0000256" key="1">
    <source>
        <dbReference type="SAM" id="SignalP"/>
    </source>
</evidence>
<feature type="chain" id="PRO_5012820913" evidence="1">
    <location>
        <begin position="18"/>
        <end position="1098"/>
    </location>
</feature>